<evidence type="ECO:0000313" key="2">
    <source>
        <dbReference type="Proteomes" id="UP000285060"/>
    </source>
</evidence>
<dbReference type="GO" id="GO:0003676">
    <property type="term" value="F:nucleic acid binding"/>
    <property type="evidence" value="ECO:0007669"/>
    <property type="project" value="InterPro"/>
</dbReference>
<reference evidence="1 2" key="1">
    <citation type="submission" date="2018-08" db="EMBL/GenBank/DDBJ databases">
        <title>Aphanomyces genome sequencing and annotation.</title>
        <authorList>
            <person name="Minardi D."/>
            <person name="Oidtmann B."/>
            <person name="Van Der Giezen M."/>
            <person name="Studholme D.J."/>
        </authorList>
    </citation>
    <scope>NUCLEOTIDE SEQUENCE [LARGE SCALE GENOMIC DNA]</scope>
    <source>
        <strain evidence="1 2">NJM0002</strain>
    </source>
</reference>
<gene>
    <name evidence="1" type="ORF">DYB32_004459</name>
</gene>
<keyword evidence="2" id="KW-1185">Reference proteome</keyword>
<comment type="caution">
    <text evidence="1">The sequence shown here is derived from an EMBL/GenBank/DDBJ whole genome shotgun (WGS) entry which is preliminary data.</text>
</comment>
<dbReference type="AlphaFoldDB" id="A0A418AXF5"/>
<accession>A0A418AXF5</accession>
<name>A0A418AXF5_9STRA</name>
<dbReference type="EMBL" id="QUSY01000339">
    <property type="protein sequence ID" value="RHY30254.1"/>
    <property type="molecule type" value="Genomic_DNA"/>
</dbReference>
<proteinExistence type="predicted"/>
<dbReference type="PANTHER" id="PTHR47169:SF2">
    <property type="entry name" value="OS01G0541250 PROTEIN"/>
    <property type="match status" value="1"/>
</dbReference>
<dbReference type="Proteomes" id="UP000285060">
    <property type="component" value="Unassembled WGS sequence"/>
</dbReference>
<organism evidence="1 2">
    <name type="scientific">Aphanomyces invadans</name>
    <dbReference type="NCBI Taxonomy" id="157072"/>
    <lineage>
        <taxon>Eukaryota</taxon>
        <taxon>Sar</taxon>
        <taxon>Stramenopiles</taxon>
        <taxon>Oomycota</taxon>
        <taxon>Saprolegniomycetes</taxon>
        <taxon>Saprolegniales</taxon>
        <taxon>Verrucalvaceae</taxon>
        <taxon>Aphanomyces</taxon>
    </lineage>
</organism>
<dbReference type="InterPro" id="IPR036397">
    <property type="entry name" value="RNaseH_sf"/>
</dbReference>
<dbReference type="PANTHER" id="PTHR47169">
    <property type="entry name" value="OS01G0541250 PROTEIN"/>
    <property type="match status" value="1"/>
</dbReference>
<evidence type="ECO:0000313" key="1">
    <source>
        <dbReference type="EMBL" id="RHY30254.1"/>
    </source>
</evidence>
<sequence>MYAPQSKPPKRRTSTKAKLDVAVDEALEAATIIQALARGSMTKNNLYKFIYQYSIARQPPNSPDLNALDVGFFNSLQTLRYQKKTRTIPELLEAVQESLDELDERVIEDTFLTLQSVMVEIMPISVSLRPSGAMAWRRPAAVFLAFLNGNNFAVVTPDMFRGYTKNDRDEWNDVPVPLFQLREIKLDLNPMPVVSEFAFRDVPTLQLMYDRHPSQSLRREHDPHVHSYLPFYVQIQHQGLSEMRLDKDTFDGFTRVPVHPLEDPTFVAFTRYTSPSG</sequence>
<dbReference type="Gene3D" id="3.30.420.10">
    <property type="entry name" value="Ribonuclease H-like superfamily/Ribonuclease H"/>
    <property type="match status" value="1"/>
</dbReference>
<dbReference type="PROSITE" id="PS50096">
    <property type="entry name" value="IQ"/>
    <property type="match status" value="1"/>
</dbReference>
<protein>
    <submittedName>
        <fullName evidence="1">Uncharacterized protein</fullName>
    </submittedName>
</protein>